<dbReference type="Proteomes" id="UP000247973">
    <property type="component" value="Unassembled WGS sequence"/>
</dbReference>
<dbReference type="OrthoDB" id="9976016at2"/>
<proteinExistence type="predicted"/>
<evidence type="ECO:0000313" key="2">
    <source>
        <dbReference type="EMBL" id="PXV59440.1"/>
    </source>
</evidence>
<sequence>MTTNDSNKRKQQLPISPSSPLNPPKGDLRAKPRKQGIANPSPSGRLGGAHSSPSGRSGGAERLGGAAYTDIITTYLNNNNIPFCRQGVNKPLCILFEIGTATIYCLFDITEKMIMNWSLLSWAVPESRKAAITNLLTGINSGLKDGMFCVDEQTGCVAFSRTYMPPQDKAPDRQSIENFCRDVLEAMPLYHDKIWNIAFGSKNMRYKANVAR</sequence>
<organism evidence="2 3">
    <name type="scientific">Dysgonomonas alginatilytica</name>
    <dbReference type="NCBI Taxonomy" id="1605892"/>
    <lineage>
        <taxon>Bacteria</taxon>
        <taxon>Pseudomonadati</taxon>
        <taxon>Bacteroidota</taxon>
        <taxon>Bacteroidia</taxon>
        <taxon>Bacteroidales</taxon>
        <taxon>Dysgonomonadaceae</taxon>
        <taxon>Dysgonomonas</taxon>
    </lineage>
</organism>
<comment type="caution">
    <text evidence="2">The sequence shown here is derived from an EMBL/GenBank/DDBJ whole genome shotgun (WGS) entry which is preliminary data.</text>
</comment>
<protein>
    <recommendedName>
        <fullName evidence="4">Sensory transduction regulator</fullName>
    </recommendedName>
</protein>
<keyword evidence="3" id="KW-1185">Reference proteome</keyword>
<evidence type="ECO:0000313" key="3">
    <source>
        <dbReference type="Proteomes" id="UP000247973"/>
    </source>
</evidence>
<evidence type="ECO:0000256" key="1">
    <source>
        <dbReference type="SAM" id="MobiDB-lite"/>
    </source>
</evidence>
<gene>
    <name evidence="2" type="ORF">CLV62_13512</name>
</gene>
<dbReference type="EMBL" id="QICL01000035">
    <property type="protein sequence ID" value="PXV59440.1"/>
    <property type="molecule type" value="Genomic_DNA"/>
</dbReference>
<feature type="region of interest" description="Disordered" evidence="1">
    <location>
        <begin position="1"/>
        <end position="61"/>
    </location>
</feature>
<dbReference type="AlphaFoldDB" id="A0A2V3PIK4"/>
<name>A0A2V3PIK4_9BACT</name>
<dbReference type="RefSeq" id="WP_110312289.1">
    <property type="nucleotide sequence ID" value="NZ_QICL01000035.1"/>
</dbReference>
<accession>A0A2V3PIK4</accession>
<evidence type="ECO:0008006" key="4">
    <source>
        <dbReference type="Google" id="ProtNLM"/>
    </source>
</evidence>
<reference evidence="2 3" key="1">
    <citation type="submission" date="2018-03" db="EMBL/GenBank/DDBJ databases">
        <title>Genomic Encyclopedia of Archaeal and Bacterial Type Strains, Phase II (KMG-II): from individual species to whole genera.</title>
        <authorList>
            <person name="Goeker M."/>
        </authorList>
    </citation>
    <scope>NUCLEOTIDE SEQUENCE [LARGE SCALE GENOMIC DNA]</scope>
    <source>
        <strain evidence="2 3">DSM 100214</strain>
    </source>
</reference>